<dbReference type="Pfam" id="PF18052">
    <property type="entry name" value="Rx_N"/>
    <property type="match status" value="1"/>
</dbReference>
<evidence type="ECO:0000256" key="1">
    <source>
        <dbReference type="ARBA" id="ARBA00022737"/>
    </source>
</evidence>
<protein>
    <submittedName>
        <fullName evidence="9">Uncharacterized protein</fullName>
    </submittedName>
</protein>
<evidence type="ECO:0000256" key="3">
    <source>
        <dbReference type="ARBA" id="ARBA00022821"/>
    </source>
</evidence>
<dbReference type="Pfam" id="PF00931">
    <property type="entry name" value="NB-ARC"/>
    <property type="match status" value="1"/>
</dbReference>
<dbReference type="Gene3D" id="1.10.8.430">
    <property type="entry name" value="Helical domain of apoptotic protease-activating factors"/>
    <property type="match status" value="1"/>
</dbReference>
<dbReference type="InterPro" id="IPR058922">
    <property type="entry name" value="WHD_DRP"/>
</dbReference>
<name>A0A2N9GYG0_FAGSY</name>
<feature type="domain" description="Disease resistance protein At4g27190-like leucine-rich repeats" evidence="7">
    <location>
        <begin position="516"/>
        <end position="629"/>
    </location>
</feature>
<dbReference type="InterPro" id="IPR038005">
    <property type="entry name" value="RX-like_CC"/>
</dbReference>
<dbReference type="InterPro" id="IPR032675">
    <property type="entry name" value="LRR_dom_sf"/>
</dbReference>
<dbReference type="SUPFAM" id="SSF52047">
    <property type="entry name" value="RNI-like"/>
    <property type="match status" value="1"/>
</dbReference>
<feature type="domain" description="Disease resistance protein winged helix" evidence="8">
    <location>
        <begin position="433"/>
        <end position="503"/>
    </location>
</feature>
<dbReference type="Gene3D" id="1.10.10.10">
    <property type="entry name" value="Winged helix-like DNA-binding domain superfamily/Winged helix DNA-binding domain"/>
    <property type="match status" value="1"/>
</dbReference>
<evidence type="ECO:0000259" key="6">
    <source>
        <dbReference type="Pfam" id="PF18052"/>
    </source>
</evidence>
<dbReference type="GO" id="GO:0051707">
    <property type="term" value="P:response to other organism"/>
    <property type="evidence" value="ECO:0007669"/>
    <property type="project" value="UniProtKB-ARBA"/>
</dbReference>
<dbReference type="InterPro" id="IPR027417">
    <property type="entry name" value="P-loop_NTPase"/>
</dbReference>
<dbReference type="InterPro" id="IPR002182">
    <property type="entry name" value="NB-ARC"/>
</dbReference>
<evidence type="ECO:0000259" key="8">
    <source>
        <dbReference type="Pfam" id="PF23559"/>
    </source>
</evidence>
<keyword evidence="2" id="KW-0547">Nucleotide-binding</keyword>
<dbReference type="GO" id="GO:0005524">
    <property type="term" value="F:ATP binding"/>
    <property type="evidence" value="ECO:0007669"/>
    <property type="project" value="UniProtKB-KW"/>
</dbReference>
<keyword evidence="3" id="KW-0611">Plant defense</keyword>
<evidence type="ECO:0000313" key="9">
    <source>
        <dbReference type="EMBL" id="SPD04792.1"/>
    </source>
</evidence>
<evidence type="ECO:0000256" key="4">
    <source>
        <dbReference type="ARBA" id="ARBA00022840"/>
    </source>
</evidence>
<reference evidence="9" key="1">
    <citation type="submission" date="2018-02" db="EMBL/GenBank/DDBJ databases">
        <authorList>
            <person name="Cohen D.B."/>
            <person name="Kent A.D."/>
        </authorList>
    </citation>
    <scope>NUCLEOTIDE SEQUENCE</scope>
</reference>
<dbReference type="Pfam" id="PF23247">
    <property type="entry name" value="LRR_RPS2"/>
    <property type="match status" value="1"/>
</dbReference>
<dbReference type="Gene3D" id="3.40.50.300">
    <property type="entry name" value="P-loop containing nucleotide triphosphate hydrolases"/>
    <property type="match status" value="1"/>
</dbReference>
<dbReference type="PRINTS" id="PR00364">
    <property type="entry name" value="DISEASERSIST"/>
</dbReference>
<dbReference type="Gene3D" id="1.20.5.4130">
    <property type="match status" value="1"/>
</dbReference>
<feature type="domain" description="Disease resistance N-terminal" evidence="6">
    <location>
        <begin position="12"/>
        <end position="99"/>
    </location>
</feature>
<accession>A0A2N9GYG0</accession>
<dbReference type="InterPro" id="IPR042197">
    <property type="entry name" value="Apaf_helical"/>
</dbReference>
<evidence type="ECO:0000259" key="7">
    <source>
        <dbReference type="Pfam" id="PF23247"/>
    </source>
</evidence>
<dbReference type="EMBL" id="OIVN01002573">
    <property type="protein sequence ID" value="SPD04792.1"/>
    <property type="molecule type" value="Genomic_DNA"/>
</dbReference>
<keyword evidence="1" id="KW-0677">Repeat</keyword>
<dbReference type="SUPFAM" id="SSF52540">
    <property type="entry name" value="P-loop containing nucleoside triphosphate hydrolases"/>
    <property type="match status" value="1"/>
</dbReference>
<proteinExistence type="predicted"/>
<organism evidence="9">
    <name type="scientific">Fagus sylvatica</name>
    <name type="common">Beechnut</name>
    <dbReference type="NCBI Taxonomy" id="28930"/>
    <lineage>
        <taxon>Eukaryota</taxon>
        <taxon>Viridiplantae</taxon>
        <taxon>Streptophyta</taxon>
        <taxon>Embryophyta</taxon>
        <taxon>Tracheophyta</taxon>
        <taxon>Spermatophyta</taxon>
        <taxon>Magnoliopsida</taxon>
        <taxon>eudicotyledons</taxon>
        <taxon>Gunneridae</taxon>
        <taxon>Pentapetalae</taxon>
        <taxon>rosids</taxon>
        <taxon>fabids</taxon>
        <taxon>Fagales</taxon>
        <taxon>Fagaceae</taxon>
        <taxon>Fagus</taxon>
    </lineage>
</organism>
<dbReference type="GO" id="GO:0043531">
    <property type="term" value="F:ADP binding"/>
    <property type="evidence" value="ECO:0007669"/>
    <property type="project" value="InterPro"/>
</dbReference>
<gene>
    <name evidence="9" type="ORF">FSB_LOCUS32674</name>
</gene>
<feature type="domain" description="NB-ARC" evidence="5">
    <location>
        <begin position="173"/>
        <end position="348"/>
    </location>
</feature>
<dbReference type="InterPro" id="IPR057135">
    <property type="entry name" value="At4g27190-like_LRR"/>
</dbReference>
<keyword evidence="4" id="KW-0067">ATP-binding</keyword>
<dbReference type="InterPro" id="IPR041118">
    <property type="entry name" value="Rx_N"/>
</dbReference>
<dbReference type="CDD" id="cd14798">
    <property type="entry name" value="RX-CC_like"/>
    <property type="match status" value="1"/>
</dbReference>
<dbReference type="GO" id="GO:0006952">
    <property type="term" value="P:defense response"/>
    <property type="evidence" value="ECO:0007669"/>
    <property type="project" value="UniProtKB-KW"/>
</dbReference>
<dbReference type="PANTHER" id="PTHR36766:SF61">
    <property type="entry name" value="NB-ARC DOMAIN DISEASE RESISTANCE PROTEIN"/>
    <property type="match status" value="1"/>
</dbReference>
<evidence type="ECO:0000259" key="5">
    <source>
        <dbReference type="Pfam" id="PF00931"/>
    </source>
</evidence>
<dbReference type="PANTHER" id="PTHR36766">
    <property type="entry name" value="PLANT BROAD-SPECTRUM MILDEW RESISTANCE PROTEIN RPW8"/>
    <property type="match status" value="1"/>
</dbReference>
<sequence length="685" mass="77716">MAQETFAYNIAEKVLMKLGSLAFQEACLVCGVESDLERLANTLSNIKAVLLDAEEKQVHNQQLTVWLGKLKEVFYDAQDVVDEFECEVLQKQVVETHWSITKKVRRFFSLSNSLVFQTKMAHKIKGIRVRLDDVAADRIKFHYLSERLENVHVVRGKEMSHSFARASDVIGRDQDKENIVQRLMHASSDSQNVSVIAVVGIGGLGKTALAKLVYNDARVVDHFELNCWVCVSESNEFALKQLLVKIISSISGENCNDLDEEQLQMRLRNNLDGRKFLLVLDDVWNEDRTKWMELRGLLMGGANGSKILVTTRSHRVASMMGGTESPYNLEGLPHKECLSLFVQWAFDEGTERQPANLVEIGDEIVKKCKGVPLAVKSLGSLLYSKFEERDWLIVKDNEIWKLDKKEGDILSALQLSYNQMPSSLKQCFAYCSLYPKDYVYSSLELIQLWMAHGLLESPYGNQEPEDIGNQYVDELYSRSFLEDYTDVGCFRLFKIHDLAHDLALSVAQKSLFGVTQGYTSLRMLSINNCGGLMSLFPSLKCLTALEVLNIKNCERLVLTEGEDNQEEFKMSLRVLRMFKLPQLVALPHWIKKSAKTLQSMAIDDCPNLAVLPEWLPNLVSLKLLVLKSCPKLASLSEGTCFFPSLRSFIVQECPELIGRCQPEIGEDWHKIANVSEISFDKKRIK</sequence>
<dbReference type="FunFam" id="3.40.50.300:FF:001091">
    <property type="entry name" value="Probable disease resistance protein At1g61300"/>
    <property type="match status" value="1"/>
</dbReference>
<evidence type="ECO:0000256" key="2">
    <source>
        <dbReference type="ARBA" id="ARBA00022741"/>
    </source>
</evidence>
<dbReference type="Gene3D" id="3.80.10.10">
    <property type="entry name" value="Ribonuclease Inhibitor"/>
    <property type="match status" value="1"/>
</dbReference>
<dbReference type="InterPro" id="IPR036388">
    <property type="entry name" value="WH-like_DNA-bd_sf"/>
</dbReference>
<dbReference type="Pfam" id="PF23559">
    <property type="entry name" value="WHD_DRP"/>
    <property type="match status" value="1"/>
</dbReference>
<dbReference type="AlphaFoldDB" id="A0A2N9GYG0"/>